<dbReference type="RefSeq" id="WP_282765394.1">
    <property type="nucleotide sequence ID" value="NZ_JASCTH010000030.1"/>
</dbReference>
<organism evidence="1 2">
    <name type="scientific">Actinoplanes sandaracinus</name>
    <dbReference type="NCBI Taxonomy" id="3045177"/>
    <lineage>
        <taxon>Bacteria</taxon>
        <taxon>Bacillati</taxon>
        <taxon>Actinomycetota</taxon>
        <taxon>Actinomycetes</taxon>
        <taxon>Micromonosporales</taxon>
        <taxon>Micromonosporaceae</taxon>
        <taxon>Actinoplanes</taxon>
    </lineage>
</organism>
<keyword evidence="2" id="KW-1185">Reference proteome</keyword>
<evidence type="ECO:0000313" key="2">
    <source>
        <dbReference type="Proteomes" id="UP001241758"/>
    </source>
</evidence>
<dbReference type="EMBL" id="JASCTH010000030">
    <property type="protein sequence ID" value="MDI6104113.1"/>
    <property type="molecule type" value="Genomic_DNA"/>
</dbReference>
<evidence type="ECO:0000313" key="1">
    <source>
        <dbReference type="EMBL" id="MDI6104113.1"/>
    </source>
</evidence>
<comment type="caution">
    <text evidence="1">The sequence shown here is derived from an EMBL/GenBank/DDBJ whole genome shotgun (WGS) entry which is preliminary data.</text>
</comment>
<protein>
    <recommendedName>
        <fullName evidence="3">Phage baseplate protein</fullName>
    </recommendedName>
</protein>
<dbReference type="Proteomes" id="UP001241758">
    <property type="component" value="Unassembled WGS sequence"/>
</dbReference>
<evidence type="ECO:0008006" key="3">
    <source>
        <dbReference type="Google" id="ProtNLM"/>
    </source>
</evidence>
<reference evidence="1 2" key="1">
    <citation type="submission" date="2023-05" db="EMBL/GenBank/DDBJ databases">
        <title>Actinoplanes sp. NEAU-A12 genome sequencing.</title>
        <authorList>
            <person name="Wang Z.-S."/>
        </authorList>
    </citation>
    <scope>NUCLEOTIDE SEQUENCE [LARGE SCALE GENOMIC DNA]</scope>
    <source>
        <strain evidence="1 2">NEAU-A12</strain>
    </source>
</reference>
<accession>A0ABT6WWI6</accession>
<proteinExistence type="predicted"/>
<sequence>MSGAADPAIAAGPVCRVPLERTGRRWALIREPAGSDEQAVGGHTTMDAVRLLDRLLVDDPAAAVRPGDAAALTVVERDLLLAAAYQLGWGPRISGAVTCAACGSPFDLDFVLADLAAQVRAATPAGADGVCSLPGGVRFRLPTARDETAVLGLAADDAEQALLARCLISGDPAVDGPLVEAAMEETGAGIDMDLAATCPECGHHAAVRFQMQDYLLGAVRSDWAGLLGDLHRIAIAYGWGLREILSLPRSNRRAFVALLDGEPVPRAAERR</sequence>
<gene>
    <name evidence="1" type="ORF">QLQ12_36530</name>
</gene>
<name>A0ABT6WWI6_9ACTN</name>